<evidence type="ECO:0008006" key="3">
    <source>
        <dbReference type="Google" id="ProtNLM"/>
    </source>
</evidence>
<dbReference type="Proteomes" id="UP001396334">
    <property type="component" value="Unassembled WGS sequence"/>
</dbReference>
<comment type="caution">
    <text evidence="1">The sequence shown here is derived from an EMBL/GenBank/DDBJ whole genome shotgun (WGS) entry which is preliminary data.</text>
</comment>
<keyword evidence="2" id="KW-1185">Reference proteome</keyword>
<dbReference type="EMBL" id="JBBPBN010000037">
    <property type="protein sequence ID" value="KAK9000574.1"/>
    <property type="molecule type" value="Genomic_DNA"/>
</dbReference>
<accession>A0ABR2QIW2</accession>
<gene>
    <name evidence="1" type="ORF">V6N11_081065</name>
</gene>
<protein>
    <recommendedName>
        <fullName evidence="3">DUF4283 domain-containing protein</fullName>
    </recommendedName>
</protein>
<name>A0ABR2QIW2_9ROSI</name>
<evidence type="ECO:0000313" key="1">
    <source>
        <dbReference type="EMBL" id="KAK9000574.1"/>
    </source>
</evidence>
<proteinExistence type="predicted"/>
<evidence type="ECO:0000313" key="2">
    <source>
        <dbReference type="Proteomes" id="UP001396334"/>
    </source>
</evidence>
<reference evidence="1 2" key="1">
    <citation type="journal article" date="2024" name="G3 (Bethesda)">
        <title>Genome assembly of Hibiscus sabdariffa L. provides insights into metabolisms of medicinal natural products.</title>
        <authorList>
            <person name="Kim T."/>
        </authorList>
    </citation>
    <scope>NUCLEOTIDE SEQUENCE [LARGE SCALE GENOMIC DNA]</scope>
    <source>
        <strain evidence="1">TK-2024</strain>
        <tissue evidence="1">Old leaves</tissue>
    </source>
</reference>
<organism evidence="1 2">
    <name type="scientific">Hibiscus sabdariffa</name>
    <name type="common">roselle</name>
    <dbReference type="NCBI Taxonomy" id="183260"/>
    <lineage>
        <taxon>Eukaryota</taxon>
        <taxon>Viridiplantae</taxon>
        <taxon>Streptophyta</taxon>
        <taxon>Embryophyta</taxon>
        <taxon>Tracheophyta</taxon>
        <taxon>Spermatophyta</taxon>
        <taxon>Magnoliopsida</taxon>
        <taxon>eudicotyledons</taxon>
        <taxon>Gunneridae</taxon>
        <taxon>Pentapetalae</taxon>
        <taxon>rosids</taxon>
        <taxon>malvids</taxon>
        <taxon>Malvales</taxon>
        <taxon>Malvaceae</taxon>
        <taxon>Malvoideae</taxon>
        <taxon>Hibiscus</taxon>
    </lineage>
</organism>
<sequence length="119" mass="13835">MGKWVGAKLDDQLITLSLSSCLPPELHRSSHLRRCFRLQPHRFYFDPSRNLEKLRWLQIVLVPALAWFHSPSHFSRFFAASRTWGASNEQRQLLPISSHSMTHLTGSSNLLDLVDWPQQ</sequence>